<proteinExistence type="predicted"/>
<evidence type="ECO:0000313" key="1">
    <source>
        <dbReference type="EMBL" id="GAI98348.1"/>
    </source>
</evidence>
<comment type="caution">
    <text evidence="1">The sequence shown here is derived from an EMBL/GenBank/DDBJ whole genome shotgun (WGS) entry which is preliminary data.</text>
</comment>
<gene>
    <name evidence="1" type="ORF">S12H4_33427</name>
</gene>
<name>X1SZG9_9ZZZZ</name>
<accession>X1SZG9</accession>
<protein>
    <submittedName>
        <fullName evidence="1">Uncharacterized protein</fullName>
    </submittedName>
</protein>
<sequence>MVKKVAWAQRITLKDKDFINSVLEAYQIGKGLSSKGEALVHFIRNRSGEVGETTEALIPEIHYPGESEFEASCPFGFLKLISDKNGREELWHCLKQQGPDSKGQPVILANGKDKKSILAICEACQINWQREPKSIDRVRIAFQQLGER</sequence>
<dbReference type="AlphaFoldDB" id="X1SZG9"/>
<reference evidence="1" key="1">
    <citation type="journal article" date="2014" name="Front. Microbiol.">
        <title>High frequency of phylogenetically diverse reductive dehalogenase-homologous genes in deep subseafloor sedimentary metagenomes.</title>
        <authorList>
            <person name="Kawai M."/>
            <person name="Futagami T."/>
            <person name="Toyoda A."/>
            <person name="Takaki Y."/>
            <person name="Nishi S."/>
            <person name="Hori S."/>
            <person name="Arai W."/>
            <person name="Tsubouchi T."/>
            <person name="Morono Y."/>
            <person name="Uchiyama I."/>
            <person name="Ito T."/>
            <person name="Fujiyama A."/>
            <person name="Inagaki F."/>
            <person name="Takami H."/>
        </authorList>
    </citation>
    <scope>NUCLEOTIDE SEQUENCE</scope>
    <source>
        <strain evidence="1">Expedition CK06-06</strain>
    </source>
</reference>
<organism evidence="1">
    <name type="scientific">marine sediment metagenome</name>
    <dbReference type="NCBI Taxonomy" id="412755"/>
    <lineage>
        <taxon>unclassified sequences</taxon>
        <taxon>metagenomes</taxon>
        <taxon>ecological metagenomes</taxon>
    </lineage>
</organism>
<feature type="non-terminal residue" evidence="1">
    <location>
        <position position="148"/>
    </location>
</feature>
<dbReference type="EMBL" id="BARW01019694">
    <property type="protein sequence ID" value="GAI98348.1"/>
    <property type="molecule type" value="Genomic_DNA"/>
</dbReference>